<dbReference type="RefSeq" id="WP_102242505.1">
    <property type="nucleotide sequence ID" value="NZ_CP025704.1"/>
</dbReference>
<evidence type="ECO:0000313" key="3">
    <source>
        <dbReference type="EMBL" id="AUN97210.1"/>
    </source>
</evidence>
<accession>A0A2K9NNV7</accession>
<keyword evidence="4" id="KW-1185">Reference proteome</keyword>
<organism evidence="3 4">
    <name type="scientific">Bacteriovorax stolpii</name>
    <name type="common">Bdellovibrio stolpii</name>
    <dbReference type="NCBI Taxonomy" id="960"/>
    <lineage>
        <taxon>Bacteria</taxon>
        <taxon>Pseudomonadati</taxon>
        <taxon>Bdellovibrionota</taxon>
        <taxon>Bacteriovoracia</taxon>
        <taxon>Bacteriovoracales</taxon>
        <taxon>Bacteriovoracaceae</taxon>
        <taxon>Bacteriovorax</taxon>
    </lineage>
</organism>
<protein>
    <submittedName>
        <fullName evidence="3">Uncharacterized protein</fullName>
    </submittedName>
</protein>
<evidence type="ECO:0000313" key="4">
    <source>
        <dbReference type="Proteomes" id="UP000235584"/>
    </source>
</evidence>
<gene>
    <name evidence="3" type="ORF">C0V70_03615</name>
</gene>
<dbReference type="EMBL" id="CP025704">
    <property type="protein sequence ID" value="AUN97210.1"/>
    <property type="molecule type" value="Genomic_DNA"/>
</dbReference>
<feature type="chain" id="PRO_5044315106" evidence="2">
    <location>
        <begin position="21"/>
        <end position="227"/>
    </location>
</feature>
<proteinExistence type="predicted"/>
<feature type="signal peptide" evidence="2">
    <location>
        <begin position="1"/>
        <end position="20"/>
    </location>
</feature>
<sequence>MKSMKKMSFLVLLLSAAALTGCGKTTTGKSVTNNYITNPSTNNGSGTNTGTGSSGTTYSFSTALPDLTIQGPGTNSLYWSSANNLPSYIDPNSFQADAKFAVRIKAFRVTGGTALANPSHAAKACSTFTTNNFTKMQVKLMLRKSGSSLGETQTLVADASTSAYSSVAEFTVPSGSSSPFILEVVEVLTDHRCKASSGKLYCPYADIPYNSGGPTECVGLKVEYATL</sequence>
<dbReference type="PROSITE" id="PS51257">
    <property type="entry name" value="PROKAR_LIPOPROTEIN"/>
    <property type="match status" value="1"/>
</dbReference>
<dbReference type="AlphaFoldDB" id="A0A2K9NNV7"/>
<feature type="region of interest" description="Disordered" evidence="1">
    <location>
        <begin position="30"/>
        <end position="52"/>
    </location>
</feature>
<feature type="compositionally biased region" description="Low complexity" evidence="1">
    <location>
        <begin position="37"/>
        <end position="46"/>
    </location>
</feature>
<evidence type="ECO:0000256" key="2">
    <source>
        <dbReference type="SAM" id="SignalP"/>
    </source>
</evidence>
<dbReference type="Proteomes" id="UP000235584">
    <property type="component" value="Chromosome"/>
</dbReference>
<name>A0A2K9NNV7_BACTC</name>
<dbReference type="KEGG" id="bsto:C0V70_03615"/>
<reference evidence="3 4" key="1">
    <citation type="submission" date="2018-01" db="EMBL/GenBank/DDBJ databases">
        <title>Complete genome sequence of Bacteriovorax stolpii DSM12778.</title>
        <authorList>
            <person name="Tang B."/>
            <person name="Chang J."/>
        </authorList>
    </citation>
    <scope>NUCLEOTIDE SEQUENCE [LARGE SCALE GENOMIC DNA]</scope>
    <source>
        <strain evidence="3 4">DSM 12778</strain>
    </source>
</reference>
<keyword evidence="2" id="KW-0732">Signal</keyword>
<evidence type="ECO:0000256" key="1">
    <source>
        <dbReference type="SAM" id="MobiDB-lite"/>
    </source>
</evidence>